<name>A0AAV1L5Q2_9NEOP</name>
<keyword evidence="4" id="KW-0175">Coiled coil</keyword>
<protein>
    <recommendedName>
        <fullName evidence="6">FP protein C-terminal domain-containing protein</fullName>
    </recommendedName>
</protein>
<gene>
    <name evidence="7" type="ORF">PARMNEM_LOCUS9837</name>
</gene>
<dbReference type="Pfam" id="PF25298">
    <property type="entry name" value="Baculo_FP_2nd"/>
    <property type="match status" value="1"/>
</dbReference>
<keyword evidence="1" id="KW-0479">Metal-binding</keyword>
<proteinExistence type="predicted"/>
<keyword evidence="8" id="KW-1185">Reference proteome</keyword>
<feature type="region of interest" description="Disordered" evidence="5">
    <location>
        <begin position="54"/>
        <end position="83"/>
    </location>
</feature>
<dbReference type="EMBL" id="CAVLGL010000083">
    <property type="protein sequence ID" value="CAK1589321.1"/>
    <property type="molecule type" value="Genomic_DNA"/>
</dbReference>
<accession>A0AAV1L5Q2</accession>
<dbReference type="AlphaFoldDB" id="A0AAV1L5Q2"/>
<evidence type="ECO:0000256" key="1">
    <source>
        <dbReference type="ARBA" id="ARBA00022723"/>
    </source>
</evidence>
<dbReference type="InterPro" id="IPR013083">
    <property type="entry name" value="Znf_RING/FYVE/PHD"/>
</dbReference>
<dbReference type="SUPFAM" id="SSF57903">
    <property type="entry name" value="FYVE/PHD zinc finger"/>
    <property type="match status" value="1"/>
</dbReference>
<dbReference type="InterPro" id="IPR057251">
    <property type="entry name" value="FP_C"/>
</dbReference>
<feature type="coiled-coil region" evidence="4">
    <location>
        <begin position="94"/>
        <end position="146"/>
    </location>
</feature>
<dbReference type="InterPro" id="IPR011011">
    <property type="entry name" value="Znf_FYVE_PHD"/>
</dbReference>
<dbReference type="PROSITE" id="PS01359">
    <property type="entry name" value="ZF_PHD_1"/>
    <property type="match status" value="1"/>
</dbReference>
<dbReference type="Proteomes" id="UP001314205">
    <property type="component" value="Unassembled WGS sequence"/>
</dbReference>
<evidence type="ECO:0000256" key="5">
    <source>
        <dbReference type="SAM" id="MobiDB-lite"/>
    </source>
</evidence>
<feature type="domain" description="FP protein C-terminal" evidence="6">
    <location>
        <begin position="285"/>
        <end position="336"/>
    </location>
</feature>
<evidence type="ECO:0000256" key="4">
    <source>
        <dbReference type="SAM" id="Coils"/>
    </source>
</evidence>
<evidence type="ECO:0000256" key="2">
    <source>
        <dbReference type="ARBA" id="ARBA00022771"/>
    </source>
</evidence>
<dbReference type="InterPro" id="IPR004244">
    <property type="entry name" value="Transposase_22"/>
</dbReference>
<reference evidence="7 8" key="1">
    <citation type="submission" date="2023-11" db="EMBL/GenBank/DDBJ databases">
        <authorList>
            <person name="Hedman E."/>
            <person name="Englund M."/>
            <person name="Stromberg M."/>
            <person name="Nyberg Akerstrom W."/>
            <person name="Nylinder S."/>
            <person name="Jareborg N."/>
            <person name="Kallberg Y."/>
            <person name="Kronander E."/>
        </authorList>
    </citation>
    <scope>NUCLEOTIDE SEQUENCE [LARGE SCALE GENOMIC DNA]</scope>
</reference>
<keyword evidence="3" id="KW-0862">Zinc</keyword>
<dbReference type="InterPro" id="IPR019786">
    <property type="entry name" value="Zinc_finger_PHD-type_CS"/>
</dbReference>
<organism evidence="7 8">
    <name type="scientific">Parnassius mnemosyne</name>
    <name type="common">clouded apollo</name>
    <dbReference type="NCBI Taxonomy" id="213953"/>
    <lineage>
        <taxon>Eukaryota</taxon>
        <taxon>Metazoa</taxon>
        <taxon>Ecdysozoa</taxon>
        <taxon>Arthropoda</taxon>
        <taxon>Hexapoda</taxon>
        <taxon>Insecta</taxon>
        <taxon>Pterygota</taxon>
        <taxon>Neoptera</taxon>
        <taxon>Endopterygota</taxon>
        <taxon>Lepidoptera</taxon>
        <taxon>Glossata</taxon>
        <taxon>Ditrysia</taxon>
        <taxon>Papilionoidea</taxon>
        <taxon>Papilionidae</taxon>
        <taxon>Parnassiinae</taxon>
        <taxon>Parnassini</taxon>
        <taxon>Parnassius</taxon>
        <taxon>Driopa</taxon>
    </lineage>
</organism>
<dbReference type="PANTHER" id="PTHR11505">
    <property type="entry name" value="L1 TRANSPOSABLE ELEMENT-RELATED"/>
    <property type="match status" value="1"/>
</dbReference>
<evidence type="ECO:0000259" key="6">
    <source>
        <dbReference type="Pfam" id="PF25298"/>
    </source>
</evidence>
<evidence type="ECO:0000313" key="8">
    <source>
        <dbReference type="Proteomes" id="UP001314205"/>
    </source>
</evidence>
<feature type="compositionally biased region" description="Polar residues" evidence="5">
    <location>
        <begin position="66"/>
        <end position="81"/>
    </location>
</feature>
<evidence type="ECO:0000256" key="3">
    <source>
        <dbReference type="ARBA" id="ARBA00022833"/>
    </source>
</evidence>
<evidence type="ECO:0000313" key="7">
    <source>
        <dbReference type="EMBL" id="CAK1589321.1"/>
    </source>
</evidence>
<keyword evidence="2" id="KW-0863">Zinc-finger</keyword>
<dbReference type="Gene3D" id="3.30.40.10">
    <property type="entry name" value="Zinc/RING finger domain, C3HC4 (zinc finger)"/>
    <property type="match status" value="1"/>
</dbReference>
<dbReference type="GO" id="GO:0008270">
    <property type="term" value="F:zinc ion binding"/>
    <property type="evidence" value="ECO:0007669"/>
    <property type="project" value="UniProtKB-KW"/>
</dbReference>
<sequence>MAKCGGCGKFMPQMESVRCPKCCTDFHRACVKIADNARISATWICPGCKSRLPKGDNSATPVKGLFSTSSPGDDMSSTGVTSKEESTNLLTLEIRSFREDLQAARDDIKKEIKEMRQEITDFKVSLKSCMDRLDAMEDRLSSVEKRFEQTVPIENNTIQDTVNELRVQLQERDQELLLNDVEIAGIPENKGETPVHLVKLVAKKLGMDVDERDIVYAERVGLSRLNRVDENGTSPSYPRRIAMRLARRSIRDQFLQAARIRRVITTADLDLGGAPQRVYINERLTRFYRQLFYKVREVGRHHNYKYVWTRNGKIFLRKDDGKPVERIRDLKVIERIFSLQIVCFTSIA</sequence>
<comment type="caution">
    <text evidence="7">The sequence shown here is derived from an EMBL/GenBank/DDBJ whole genome shotgun (WGS) entry which is preliminary data.</text>
</comment>